<dbReference type="Proteomes" id="UP000419743">
    <property type="component" value="Unassembled WGS sequence"/>
</dbReference>
<evidence type="ECO:0000313" key="3">
    <source>
        <dbReference type="Proteomes" id="UP000419743"/>
    </source>
</evidence>
<name>A0A7M4DGJ9_9MICO</name>
<dbReference type="AlphaFoldDB" id="A0A7M4DGJ9"/>
<proteinExistence type="predicted"/>
<accession>A0A7M4DGJ9</accession>
<evidence type="ECO:0000256" key="1">
    <source>
        <dbReference type="SAM" id="MobiDB-lite"/>
    </source>
</evidence>
<dbReference type="RefSeq" id="WP_156740067.1">
    <property type="nucleotide sequence ID" value="NZ_CACRYJ010000017.1"/>
</dbReference>
<keyword evidence="3" id="KW-1185">Reference proteome</keyword>
<dbReference type="EMBL" id="CACRYJ010000017">
    <property type="protein sequence ID" value="VZO36042.1"/>
    <property type="molecule type" value="Genomic_DNA"/>
</dbReference>
<sequence length="267" mass="29098">MDLRDRRHDEPGRTGSAPTRDVQPVPPRPGTAQQDLLDLQRSAGNAAVARLLQAGRPVQRLVDRAKAQERVTTSEYKDLKNRLDAEGGAGMTSLFTGQFIRLASLFRKNRPSLDMLRSASLEHLAVAAYETQDAFAATRLAQAVSGFPVLTQKSLISNAVQVDDLSAAIGALSVQSKKHIAVPKHNWVKAVAAPATFQPSDERADAVLHEPSWNQVAALMYAAIQHGEQTTYKVSTFQRVHDFGGERIAVIFTVIGGQPRVSDAWVE</sequence>
<gene>
    <name evidence="2" type="ORF">HALOF300_01246</name>
</gene>
<feature type="region of interest" description="Disordered" evidence="1">
    <location>
        <begin position="1"/>
        <end position="33"/>
    </location>
</feature>
<comment type="caution">
    <text evidence="2">The sequence shown here is derived from an EMBL/GenBank/DDBJ whole genome shotgun (WGS) entry which is preliminary data.</text>
</comment>
<evidence type="ECO:0000313" key="2">
    <source>
        <dbReference type="EMBL" id="VZO36042.1"/>
    </source>
</evidence>
<reference evidence="2 3" key="1">
    <citation type="submission" date="2019-11" db="EMBL/GenBank/DDBJ databases">
        <authorList>
            <person name="Criscuolo A."/>
        </authorList>
    </citation>
    <scope>NUCLEOTIDE SEQUENCE [LARGE SCALE GENOMIC DNA]</scope>
    <source>
        <strain evidence="2">CIP111667</strain>
    </source>
</reference>
<organism evidence="2 3">
    <name type="scientific">Occultella aeris</name>
    <dbReference type="NCBI Taxonomy" id="2761496"/>
    <lineage>
        <taxon>Bacteria</taxon>
        <taxon>Bacillati</taxon>
        <taxon>Actinomycetota</taxon>
        <taxon>Actinomycetes</taxon>
        <taxon>Micrococcales</taxon>
        <taxon>Ruaniaceae</taxon>
        <taxon>Occultella</taxon>
    </lineage>
</organism>
<protein>
    <submittedName>
        <fullName evidence="2">Uncharacterized protein</fullName>
    </submittedName>
</protein>
<feature type="compositionally biased region" description="Basic and acidic residues" evidence="1">
    <location>
        <begin position="1"/>
        <end position="12"/>
    </location>
</feature>